<feature type="transmembrane region" description="Helical" evidence="19">
    <location>
        <begin position="104"/>
        <end position="123"/>
    </location>
</feature>
<evidence type="ECO:0000256" key="16">
    <source>
        <dbReference type="ARBA" id="ARBA00023209"/>
    </source>
</evidence>
<keyword evidence="11 18" id="KW-0812">Transmembrane</keyword>
<evidence type="ECO:0000256" key="9">
    <source>
        <dbReference type="ARBA" id="ARBA00022516"/>
    </source>
</evidence>
<dbReference type="PANTHER" id="PTHR46382">
    <property type="entry name" value="PHOSPHATIDATE CYTIDYLYLTRANSFERASE"/>
    <property type="match status" value="1"/>
</dbReference>
<evidence type="ECO:0000256" key="10">
    <source>
        <dbReference type="ARBA" id="ARBA00022679"/>
    </source>
</evidence>
<keyword evidence="12 18" id="KW-0548">Nucleotidyltransferase</keyword>
<reference evidence="20" key="2">
    <citation type="submission" date="2023-04" db="EMBL/GenBank/DDBJ databases">
        <title>'Rhodoalgimonas zhirmunskyi' gen. nov., isolated from a red alga.</title>
        <authorList>
            <person name="Nedashkovskaya O.I."/>
            <person name="Otstavnykh N.Y."/>
            <person name="Bystritskaya E.P."/>
            <person name="Balabanova L.A."/>
            <person name="Isaeva M.P."/>
        </authorList>
    </citation>
    <scope>NUCLEOTIDE SEQUENCE</scope>
    <source>
        <strain evidence="20">10Alg 79</strain>
    </source>
</reference>
<evidence type="ECO:0000256" key="12">
    <source>
        <dbReference type="ARBA" id="ARBA00022695"/>
    </source>
</evidence>
<feature type="transmembrane region" description="Helical" evidence="19">
    <location>
        <begin position="20"/>
        <end position="47"/>
    </location>
</feature>
<organism evidence="20 21">
    <name type="scientific">Rhodalgimonas zhirmunskyi</name>
    <dbReference type="NCBI Taxonomy" id="2964767"/>
    <lineage>
        <taxon>Bacteria</taxon>
        <taxon>Pseudomonadati</taxon>
        <taxon>Pseudomonadota</taxon>
        <taxon>Alphaproteobacteria</taxon>
        <taxon>Rhodobacterales</taxon>
        <taxon>Roseobacteraceae</taxon>
        <taxon>Rhodalgimonas</taxon>
    </lineage>
</organism>
<sequence length="263" mass="27722">MSDGKWGDLGPRAGSAVVMIAVGAVALWLGGIAFALLATLIVVLMIWELVRMVRPRHEVAARQEAGIVAVLFPLAILYPSFAVFLLLIAAGVLAGRTGTHMGLVALYTGGIFLAGLGLVQIRLDHGMGMALWLVGLVVITDVAGYFAGRILGGPKFWPKVSPKKTWSGTVAGWIGAVILSLIVAIWVYDWPMAWVIWTVPGAVALSLASQMGDIAESAIKRKMKVKDSSNLIPGHGGVMDRFDGMMGAGLALMLGLLVVHMAA</sequence>
<evidence type="ECO:0000256" key="17">
    <source>
        <dbReference type="ARBA" id="ARBA00023264"/>
    </source>
</evidence>
<evidence type="ECO:0000256" key="2">
    <source>
        <dbReference type="ARBA" id="ARBA00004651"/>
    </source>
</evidence>
<keyword evidence="21" id="KW-1185">Reference proteome</keyword>
<keyword evidence="16" id="KW-0594">Phospholipid biosynthesis</keyword>
<dbReference type="InterPro" id="IPR000374">
    <property type="entry name" value="PC_trans"/>
</dbReference>
<dbReference type="RefSeq" id="WP_317624214.1">
    <property type="nucleotide sequence ID" value="NZ_JANFFA010000001.1"/>
</dbReference>
<comment type="similarity">
    <text evidence="5 18">Belongs to the CDS family.</text>
</comment>
<dbReference type="PANTHER" id="PTHR46382:SF1">
    <property type="entry name" value="PHOSPHATIDATE CYTIDYLYLTRANSFERASE"/>
    <property type="match status" value="1"/>
</dbReference>
<evidence type="ECO:0000313" key="21">
    <source>
        <dbReference type="Proteomes" id="UP001227162"/>
    </source>
</evidence>
<keyword evidence="13 19" id="KW-1133">Transmembrane helix</keyword>
<keyword evidence="14" id="KW-0443">Lipid metabolism</keyword>
<reference evidence="20" key="1">
    <citation type="submission" date="2022-07" db="EMBL/GenBank/DDBJ databases">
        <authorList>
            <person name="Otstavnykh N."/>
            <person name="Isaeva M."/>
            <person name="Bystritskaya E."/>
        </authorList>
    </citation>
    <scope>NUCLEOTIDE SEQUENCE</scope>
    <source>
        <strain evidence="20">10Alg 79</strain>
    </source>
</reference>
<dbReference type="Pfam" id="PF01148">
    <property type="entry name" value="CTP_transf_1"/>
    <property type="match status" value="1"/>
</dbReference>
<evidence type="ECO:0000256" key="19">
    <source>
        <dbReference type="SAM" id="Phobius"/>
    </source>
</evidence>
<feature type="transmembrane region" description="Helical" evidence="19">
    <location>
        <begin position="194"/>
        <end position="215"/>
    </location>
</feature>
<feature type="transmembrane region" description="Helical" evidence="19">
    <location>
        <begin position="67"/>
        <end position="92"/>
    </location>
</feature>
<dbReference type="GO" id="GO:0016024">
    <property type="term" value="P:CDP-diacylglycerol biosynthetic process"/>
    <property type="evidence" value="ECO:0007669"/>
    <property type="project" value="TreeGrafter"/>
</dbReference>
<dbReference type="GO" id="GO:0004605">
    <property type="term" value="F:phosphatidate cytidylyltransferase activity"/>
    <property type="evidence" value="ECO:0007669"/>
    <property type="project" value="UniProtKB-EC"/>
</dbReference>
<evidence type="ECO:0000256" key="7">
    <source>
        <dbReference type="ARBA" id="ARBA00019373"/>
    </source>
</evidence>
<evidence type="ECO:0000256" key="11">
    <source>
        <dbReference type="ARBA" id="ARBA00022692"/>
    </source>
</evidence>
<dbReference type="EMBL" id="JANFFA010000001">
    <property type="protein sequence ID" value="MDQ2092589.1"/>
    <property type="molecule type" value="Genomic_DNA"/>
</dbReference>
<keyword evidence="9" id="KW-0444">Lipid biosynthesis</keyword>
<dbReference type="EC" id="2.7.7.41" evidence="6 18"/>
<dbReference type="GO" id="GO:0005886">
    <property type="term" value="C:plasma membrane"/>
    <property type="evidence" value="ECO:0007669"/>
    <property type="project" value="UniProtKB-SubCell"/>
</dbReference>
<evidence type="ECO:0000256" key="15">
    <source>
        <dbReference type="ARBA" id="ARBA00023136"/>
    </source>
</evidence>
<name>A0AAJ1X4J9_9RHOB</name>
<comment type="pathway">
    <text evidence="4">Lipid metabolism.</text>
</comment>
<comment type="pathway">
    <text evidence="3 18">Phospholipid metabolism; CDP-diacylglycerol biosynthesis; CDP-diacylglycerol from sn-glycerol 3-phosphate: step 3/3.</text>
</comment>
<evidence type="ECO:0000256" key="5">
    <source>
        <dbReference type="ARBA" id="ARBA00010185"/>
    </source>
</evidence>
<keyword evidence="10 18" id="KW-0808">Transferase</keyword>
<keyword evidence="15 19" id="KW-0472">Membrane</keyword>
<evidence type="ECO:0000256" key="3">
    <source>
        <dbReference type="ARBA" id="ARBA00005119"/>
    </source>
</evidence>
<dbReference type="PROSITE" id="PS01315">
    <property type="entry name" value="CDS"/>
    <property type="match status" value="1"/>
</dbReference>
<keyword evidence="17" id="KW-1208">Phospholipid metabolism</keyword>
<gene>
    <name evidence="20" type="ORF">NOI20_00520</name>
</gene>
<feature type="transmembrane region" description="Helical" evidence="19">
    <location>
        <begin position="169"/>
        <end position="188"/>
    </location>
</feature>
<comment type="catalytic activity">
    <reaction evidence="1 18">
        <text>a 1,2-diacyl-sn-glycero-3-phosphate + CTP + H(+) = a CDP-1,2-diacyl-sn-glycerol + diphosphate</text>
        <dbReference type="Rhea" id="RHEA:16229"/>
        <dbReference type="ChEBI" id="CHEBI:15378"/>
        <dbReference type="ChEBI" id="CHEBI:33019"/>
        <dbReference type="ChEBI" id="CHEBI:37563"/>
        <dbReference type="ChEBI" id="CHEBI:58332"/>
        <dbReference type="ChEBI" id="CHEBI:58608"/>
        <dbReference type="EC" id="2.7.7.41"/>
    </reaction>
</comment>
<evidence type="ECO:0000256" key="18">
    <source>
        <dbReference type="RuleBase" id="RU003938"/>
    </source>
</evidence>
<evidence type="ECO:0000256" key="6">
    <source>
        <dbReference type="ARBA" id="ARBA00012487"/>
    </source>
</evidence>
<dbReference type="Proteomes" id="UP001227162">
    <property type="component" value="Unassembled WGS sequence"/>
</dbReference>
<keyword evidence="8" id="KW-1003">Cell membrane</keyword>
<comment type="caution">
    <text evidence="20">The sequence shown here is derived from an EMBL/GenBank/DDBJ whole genome shotgun (WGS) entry which is preliminary data.</text>
</comment>
<evidence type="ECO:0000256" key="4">
    <source>
        <dbReference type="ARBA" id="ARBA00005189"/>
    </source>
</evidence>
<dbReference type="AlphaFoldDB" id="A0AAJ1X4J9"/>
<comment type="subcellular location">
    <subcellularLocation>
        <location evidence="2">Cell membrane</location>
        <topology evidence="2">Multi-pass membrane protein</topology>
    </subcellularLocation>
</comment>
<evidence type="ECO:0000256" key="1">
    <source>
        <dbReference type="ARBA" id="ARBA00001698"/>
    </source>
</evidence>
<evidence type="ECO:0000256" key="14">
    <source>
        <dbReference type="ARBA" id="ARBA00023098"/>
    </source>
</evidence>
<protein>
    <recommendedName>
        <fullName evidence="7 18">Phosphatidate cytidylyltransferase</fullName>
        <ecNumber evidence="6 18">2.7.7.41</ecNumber>
    </recommendedName>
</protein>
<feature type="transmembrane region" description="Helical" evidence="19">
    <location>
        <begin position="244"/>
        <end position="262"/>
    </location>
</feature>
<evidence type="ECO:0000256" key="13">
    <source>
        <dbReference type="ARBA" id="ARBA00022989"/>
    </source>
</evidence>
<proteinExistence type="inferred from homology"/>
<feature type="transmembrane region" description="Helical" evidence="19">
    <location>
        <begin position="129"/>
        <end position="148"/>
    </location>
</feature>
<evidence type="ECO:0000313" key="20">
    <source>
        <dbReference type="EMBL" id="MDQ2092589.1"/>
    </source>
</evidence>
<accession>A0AAJ1X4J9</accession>
<evidence type="ECO:0000256" key="8">
    <source>
        <dbReference type="ARBA" id="ARBA00022475"/>
    </source>
</evidence>